<evidence type="ECO:0008006" key="3">
    <source>
        <dbReference type="Google" id="ProtNLM"/>
    </source>
</evidence>
<dbReference type="OrthoDB" id="6215372at2"/>
<proteinExistence type="predicted"/>
<dbReference type="Gene3D" id="3.30.300.360">
    <property type="entry name" value="Protein of unknown function (DUF2498)"/>
    <property type="match status" value="1"/>
</dbReference>
<organism evidence="1 2">
    <name type="scientific">Ruminobacter amylophilus</name>
    <dbReference type="NCBI Taxonomy" id="867"/>
    <lineage>
        <taxon>Bacteria</taxon>
        <taxon>Pseudomonadati</taxon>
        <taxon>Pseudomonadota</taxon>
        <taxon>Gammaproteobacteria</taxon>
        <taxon>Aeromonadales</taxon>
        <taxon>Succinivibrionaceae</taxon>
        <taxon>Ruminobacter</taxon>
    </lineage>
</organism>
<sequence>MFMGQEDTRKEATAEEILTLANKMIKNDYEYMDGMKAESVTQNGEVLVFKGEFFLDDDGLPTPKTNAVFNMFKKVTTVLSKHYKLKE</sequence>
<gene>
    <name evidence="1" type="ORF">SAMN02910344_00355</name>
</gene>
<dbReference type="InterPro" id="IPR019633">
    <property type="entry name" value="DUF2498"/>
</dbReference>
<accession>A0A662ZG97</accession>
<dbReference type="RefSeq" id="WP_093140413.1">
    <property type="nucleotide sequence ID" value="NZ_FOXF01000004.1"/>
</dbReference>
<evidence type="ECO:0000313" key="1">
    <source>
        <dbReference type="EMBL" id="SFP07012.1"/>
    </source>
</evidence>
<reference evidence="1 2" key="1">
    <citation type="submission" date="2016-10" db="EMBL/GenBank/DDBJ databases">
        <authorList>
            <person name="Varghese N."/>
            <person name="Submissions S."/>
        </authorList>
    </citation>
    <scope>NUCLEOTIDE SEQUENCE [LARGE SCALE GENOMIC DNA]</scope>
    <source>
        <strain evidence="1 2">DSM 1361</strain>
    </source>
</reference>
<protein>
    <recommendedName>
        <fullName evidence="3">Protein YciN</fullName>
    </recommendedName>
</protein>
<keyword evidence="2" id="KW-1185">Reference proteome</keyword>
<dbReference type="AlphaFoldDB" id="A0A662ZG97"/>
<dbReference type="NCBIfam" id="NF008265">
    <property type="entry name" value="PRK11037.1"/>
    <property type="match status" value="1"/>
</dbReference>
<dbReference type="Proteomes" id="UP000243745">
    <property type="component" value="Unassembled WGS sequence"/>
</dbReference>
<name>A0A662ZG97_9GAMM</name>
<dbReference type="Pfam" id="PF10692">
    <property type="entry name" value="DUF2498"/>
    <property type="match status" value="1"/>
</dbReference>
<dbReference type="EMBL" id="FOXF01000004">
    <property type="protein sequence ID" value="SFP07012.1"/>
    <property type="molecule type" value="Genomic_DNA"/>
</dbReference>
<evidence type="ECO:0000313" key="2">
    <source>
        <dbReference type="Proteomes" id="UP000243745"/>
    </source>
</evidence>
<dbReference type="InterPro" id="IPR038191">
    <property type="entry name" value="YciN_sf"/>
</dbReference>